<dbReference type="PANTHER" id="PTHR12892">
    <property type="entry name" value="FGF RECEPTOR ACTIVATING PROTEIN 1"/>
    <property type="match status" value="1"/>
</dbReference>
<dbReference type="RefSeq" id="XP_018327341.1">
    <property type="nucleotide sequence ID" value="XM_018471839.1"/>
</dbReference>
<feature type="transmembrane region" description="Helical" evidence="8">
    <location>
        <begin position="113"/>
        <end position="135"/>
    </location>
</feature>
<keyword evidence="4 8" id="KW-0812">Transmembrane</keyword>
<evidence type="ECO:0000256" key="3">
    <source>
        <dbReference type="ARBA" id="ARBA00022502"/>
    </source>
</evidence>
<comment type="subcellular location">
    <subcellularLocation>
        <location evidence="1">Golgi apparatus membrane</location>
        <topology evidence="1">Multi-pass membrane protein</topology>
    </subcellularLocation>
</comment>
<feature type="transmembrane region" description="Helical" evidence="8">
    <location>
        <begin position="188"/>
        <end position="205"/>
    </location>
</feature>
<feature type="transmembrane region" description="Helical" evidence="8">
    <location>
        <begin position="27"/>
        <end position="48"/>
    </location>
</feature>
<reference evidence="11" key="1">
    <citation type="submission" date="2025-08" db="UniProtKB">
        <authorList>
            <consortium name="RefSeq"/>
        </authorList>
    </citation>
    <scope>IDENTIFICATION</scope>
    <source>
        <tissue evidence="11">Entire body</tissue>
    </source>
</reference>
<dbReference type="KEGG" id="apln:108738435"/>
<dbReference type="OrthoDB" id="68581at2759"/>
<evidence type="ECO:0000256" key="6">
    <source>
        <dbReference type="ARBA" id="ARBA00023034"/>
    </source>
</evidence>
<evidence type="ECO:0000313" key="10">
    <source>
        <dbReference type="Proteomes" id="UP000192223"/>
    </source>
</evidence>
<dbReference type="GO" id="GO:0000139">
    <property type="term" value="C:Golgi membrane"/>
    <property type="evidence" value="ECO:0007669"/>
    <property type="project" value="UniProtKB-SubCell"/>
</dbReference>
<dbReference type="InterPro" id="IPR039545">
    <property type="entry name" value="PGAP2"/>
</dbReference>
<dbReference type="GO" id="GO:0006506">
    <property type="term" value="P:GPI anchor biosynthetic process"/>
    <property type="evidence" value="ECO:0007669"/>
    <property type="project" value="UniProtKB-KW"/>
</dbReference>
<evidence type="ECO:0000256" key="8">
    <source>
        <dbReference type="SAM" id="Phobius"/>
    </source>
</evidence>
<evidence type="ECO:0000256" key="2">
    <source>
        <dbReference type="ARBA" id="ARBA00007414"/>
    </source>
</evidence>
<keyword evidence="7 8" id="KW-0472">Membrane</keyword>
<keyword evidence="3" id="KW-0337">GPI-anchor biosynthesis</keyword>
<keyword evidence="5 8" id="KW-1133">Transmembrane helix</keyword>
<comment type="similarity">
    <text evidence="2">Belongs to the PGAP2 family.</text>
</comment>
<dbReference type="AlphaFoldDB" id="A0A1W4WTX0"/>
<sequence>MTNGNKLKPFEDYIISKYCLKVPFGKFAWIVVSVPFFSFVFCAVYSILYNFEKSTSSHCHVYNFLPSVSSIIGNFYPQKNIWQFAVIFQFIPRLLVANFYLKYHQEVLYPWTFCCNILVCFLNVIENIALIILSFWTSSNSYAVHKFAFITFICVTECYMLIIWIMHKRFRRSQRNTAEVKSLKLKKRILLLNLICIILAVYFFMRHNSFCEPYVYSAFAFFEYVIVLSNMAFHMTAYLDFSDRMLLLSFNGIEMKYR</sequence>
<dbReference type="Proteomes" id="UP000192223">
    <property type="component" value="Unplaced"/>
</dbReference>
<feature type="transmembrane region" description="Helical" evidence="8">
    <location>
        <begin position="82"/>
        <end position="101"/>
    </location>
</feature>
<dbReference type="InterPro" id="IPR019402">
    <property type="entry name" value="CWH43_N"/>
</dbReference>
<keyword evidence="10" id="KW-1185">Reference proteome</keyword>
<evidence type="ECO:0000256" key="5">
    <source>
        <dbReference type="ARBA" id="ARBA00022989"/>
    </source>
</evidence>
<proteinExistence type="inferred from homology"/>
<name>A0A1W4WTX0_AGRPL</name>
<evidence type="ECO:0000256" key="4">
    <source>
        <dbReference type="ARBA" id="ARBA00022692"/>
    </source>
</evidence>
<protein>
    <submittedName>
        <fullName evidence="11">Post-GPI attachment to proteins factor 2</fullName>
    </submittedName>
</protein>
<dbReference type="Pfam" id="PF10277">
    <property type="entry name" value="Frag1"/>
    <property type="match status" value="1"/>
</dbReference>
<dbReference type="InParanoid" id="A0A1W4WTX0"/>
<evidence type="ECO:0000256" key="1">
    <source>
        <dbReference type="ARBA" id="ARBA00004653"/>
    </source>
</evidence>
<dbReference type="GeneID" id="108738435"/>
<dbReference type="GO" id="GO:0005789">
    <property type="term" value="C:endoplasmic reticulum membrane"/>
    <property type="evidence" value="ECO:0007669"/>
    <property type="project" value="TreeGrafter"/>
</dbReference>
<feature type="transmembrane region" description="Helical" evidence="8">
    <location>
        <begin position="147"/>
        <end position="167"/>
    </location>
</feature>
<dbReference type="CTD" id="27315"/>
<organism evidence="10 11">
    <name type="scientific">Agrilus planipennis</name>
    <name type="common">Emerald ash borer</name>
    <name type="synonym">Agrilus marcopoli</name>
    <dbReference type="NCBI Taxonomy" id="224129"/>
    <lineage>
        <taxon>Eukaryota</taxon>
        <taxon>Metazoa</taxon>
        <taxon>Ecdysozoa</taxon>
        <taxon>Arthropoda</taxon>
        <taxon>Hexapoda</taxon>
        <taxon>Insecta</taxon>
        <taxon>Pterygota</taxon>
        <taxon>Neoptera</taxon>
        <taxon>Endopterygota</taxon>
        <taxon>Coleoptera</taxon>
        <taxon>Polyphaga</taxon>
        <taxon>Elateriformia</taxon>
        <taxon>Buprestoidea</taxon>
        <taxon>Buprestidae</taxon>
        <taxon>Agrilinae</taxon>
        <taxon>Agrilus</taxon>
    </lineage>
</organism>
<evidence type="ECO:0000313" key="11">
    <source>
        <dbReference type="RefSeq" id="XP_018327341.1"/>
    </source>
</evidence>
<gene>
    <name evidence="11" type="primary">LOC108738435</name>
</gene>
<feature type="transmembrane region" description="Helical" evidence="8">
    <location>
        <begin position="217"/>
        <end position="239"/>
    </location>
</feature>
<feature type="domain" description="CWH43-like N-terminal" evidence="9">
    <location>
        <begin position="25"/>
        <end position="243"/>
    </location>
</feature>
<keyword evidence="6" id="KW-0333">Golgi apparatus</keyword>
<accession>A0A1W4WTX0</accession>
<evidence type="ECO:0000259" key="9">
    <source>
        <dbReference type="Pfam" id="PF10277"/>
    </source>
</evidence>
<dbReference type="FunCoup" id="A0A1W4WTX0">
    <property type="interactions" value="636"/>
</dbReference>
<dbReference type="STRING" id="224129.A0A1W4WTX0"/>
<evidence type="ECO:0000256" key="7">
    <source>
        <dbReference type="ARBA" id="ARBA00023136"/>
    </source>
</evidence>
<dbReference type="PANTHER" id="PTHR12892:SF11">
    <property type="entry name" value="POST-GPI ATTACHMENT TO PROTEINS FACTOR 2"/>
    <property type="match status" value="1"/>
</dbReference>